<reference evidence="3" key="1">
    <citation type="submission" date="2022-07" db="EMBL/GenBank/DDBJ databases">
        <title>Tahibacter sp., a new gammaproteobacterium isolated from the silt sample collected at pig farm.</title>
        <authorList>
            <person name="Chen H."/>
        </authorList>
    </citation>
    <scope>NUCLEOTIDE SEQUENCE</scope>
    <source>
        <strain evidence="3">P2K</strain>
    </source>
</reference>
<protein>
    <submittedName>
        <fullName evidence="3">DUF4426 domain-containing protein</fullName>
    </submittedName>
</protein>
<dbReference type="Pfam" id="PF14467">
    <property type="entry name" value="DUF4426"/>
    <property type="match status" value="1"/>
</dbReference>
<accession>A0ABT1QSI4</accession>
<dbReference type="Gene3D" id="2.60.40.3340">
    <property type="entry name" value="Domain of unknown function DUF4426"/>
    <property type="match status" value="1"/>
</dbReference>
<keyword evidence="1" id="KW-0732">Signal</keyword>
<evidence type="ECO:0000259" key="2">
    <source>
        <dbReference type="Pfam" id="PF14467"/>
    </source>
</evidence>
<proteinExistence type="predicted"/>
<name>A0ABT1QSI4_9GAMM</name>
<dbReference type="InterPro" id="IPR025218">
    <property type="entry name" value="DUF4426"/>
</dbReference>
<dbReference type="RefSeq" id="WP_255914325.1">
    <property type="nucleotide sequence ID" value="NZ_JANFQO010000008.1"/>
</dbReference>
<sequence>MKLAYKIGLLAGATLLMLLPARGRAEQVQRFDDYQVHYNALSSDMLPAEVAAQYKFSRSSKQGLVNIAVQKLDGTQTPVAVAASIRGTAANLAGQRSELVLREIREADAIYYLGEFPVRGSDTLNFDLTITPAGSARSYALKFSKNYITD</sequence>
<gene>
    <name evidence="3" type="ORF">NM961_10920</name>
</gene>
<evidence type="ECO:0000256" key="1">
    <source>
        <dbReference type="SAM" id="SignalP"/>
    </source>
</evidence>
<feature type="signal peptide" evidence="1">
    <location>
        <begin position="1"/>
        <end position="25"/>
    </location>
</feature>
<evidence type="ECO:0000313" key="4">
    <source>
        <dbReference type="Proteomes" id="UP001165498"/>
    </source>
</evidence>
<organism evidence="3 4">
    <name type="scientific">Tahibacter harae</name>
    <dbReference type="NCBI Taxonomy" id="2963937"/>
    <lineage>
        <taxon>Bacteria</taxon>
        <taxon>Pseudomonadati</taxon>
        <taxon>Pseudomonadota</taxon>
        <taxon>Gammaproteobacteria</taxon>
        <taxon>Lysobacterales</taxon>
        <taxon>Rhodanobacteraceae</taxon>
        <taxon>Tahibacter</taxon>
    </lineage>
</organism>
<feature type="domain" description="DUF4426" evidence="2">
    <location>
        <begin position="29"/>
        <end position="147"/>
    </location>
</feature>
<feature type="chain" id="PRO_5045956456" evidence="1">
    <location>
        <begin position="26"/>
        <end position="150"/>
    </location>
</feature>
<evidence type="ECO:0000313" key="3">
    <source>
        <dbReference type="EMBL" id="MCQ4165222.1"/>
    </source>
</evidence>
<dbReference type="Proteomes" id="UP001165498">
    <property type="component" value="Unassembled WGS sequence"/>
</dbReference>
<dbReference type="EMBL" id="JANFQO010000008">
    <property type="protein sequence ID" value="MCQ4165222.1"/>
    <property type="molecule type" value="Genomic_DNA"/>
</dbReference>
<keyword evidence="4" id="KW-1185">Reference proteome</keyword>
<comment type="caution">
    <text evidence="3">The sequence shown here is derived from an EMBL/GenBank/DDBJ whole genome shotgun (WGS) entry which is preliminary data.</text>
</comment>